<feature type="region of interest" description="Disordered" evidence="5">
    <location>
        <begin position="1"/>
        <end position="46"/>
    </location>
</feature>
<evidence type="ECO:0000313" key="8">
    <source>
        <dbReference type="Proteomes" id="UP000235145"/>
    </source>
</evidence>
<evidence type="ECO:0000313" key="7">
    <source>
        <dbReference type="EMBL" id="KAJ0207523.1"/>
    </source>
</evidence>
<dbReference type="EMBL" id="NBSK02000005">
    <property type="protein sequence ID" value="KAJ0207523.1"/>
    <property type="molecule type" value="Genomic_DNA"/>
</dbReference>
<dbReference type="InterPro" id="IPR042163">
    <property type="entry name" value="PHF12"/>
</dbReference>
<keyword evidence="2 4" id="KW-0863">Zinc-finger</keyword>
<dbReference type="SUPFAM" id="SSF55729">
    <property type="entry name" value="Acyl-CoA N-acyltransferases (Nat)"/>
    <property type="match status" value="1"/>
</dbReference>
<organism evidence="7 8">
    <name type="scientific">Lactuca sativa</name>
    <name type="common">Garden lettuce</name>
    <dbReference type="NCBI Taxonomy" id="4236"/>
    <lineage>
        <taxon>Eukaryota</taxon>
        <taxon>Viridiplantae</taxon>
        <taxon>Streptophyta</taxon>
        <taxon>Embryophyta</taxon>
        <taxon>Tracheophyta</taxon>
        <taxon>Spermatophyta</taxon>
        <taxon>Magnoliopsida</taxon>
        <taxon>eudicotyledons</taxon>
        <taxon>Gunneridae</taxon>
        <taxon>Pentapetalae</taxon>
        <taxon>asterids</taxon>
        <taxon>campanulids</taxon>
        <taxon>Asterales</taxon>
        <taxon>Asteraceae</taxon>
        <taxon>Cichorioideae</taxon>
        <taxon>Cichorieae</taxon>
        <taxon>Lactucinae</taxon>
        <taxon>Lactuca</taxon>
    </lineage>
</organism>
<dbReference type="InterPro" id="IPR013083">
    <property type="entry name" value="Znf_RING/FYVE/PHD"/>
</dbReference>
<dbReference type="GO" id="GO:0008270">
    <property type="term" value="F:zinc ion binding"/>
    <property type="evidence" value="ECO:0007669"/>
    <property type="project" value="UniProtKB-KW"/>
</dbReference>
<feature type="domain" description="PHD-type" evidence="6">
    <location>
        <begin position="88"/>
        <end position="134"/>
    </location>
</feature>
<dbReference type="PANTHER" id="PTHR46309:SF1">
    <property type="entry name" value="PHD FINGER PROTEIN 12"/>
    <property type="match status" value="1"/>
</dbReference>
<proteinExistence type="predicted"/>
<dbReference type="Pfam" id="PF00628">
    <property type="entry name" value="PHD"/>
    <property type="match status" value="1"/>
</dbReference>
<dbReference type="InterPro" id="IPR019787">
    <property type="entry name" value="Znf_PHD-finger"/>
</dbReference>
<sequence>MWEKSRNNSIPEKSPSVGDPTENRKRKHDSTEPLNQTQVKKRPKRDARLPSSLHDFYVELTGTKRKPRKIRKTGVCMMNASGNNNFYEDICDICGGDYGELVGCDDCAATFHLSCLQIEELPSEPWYCMYCCCKFCGEVSLGAHICWIRDWLFSCCLCDDKFHKTCGEVNFAKIESDDLALCGKTCHEMYEALQAILGVKIEVGEGFSITILKHFDVSEDLETDDAKKIKYCNSKLAVALSVMKECFLPIVEPRTRVDMIQNLVYNCGSNFKPLNHGGFFTAILEKDDEVISVASIRVHGKKLAEMPFIGTRKIYRWQGMCRRLLHSVESVLSFLGVEELVIPAIPNLLGTWTTVFGFKPLEESTRQNMKSMSIVVFPGTYMLQKHIPQNQLTFITESNYLRRPQNYILSQQRV</sequence>
<evidence type="ECO:0000256" key="4">
    <source>
        <dbReference type="PROSITE-ProRule" id="PRU00146"/>
    </source>
</evidence>
<dbReference type="Pfam" id="PF23209">
    <property type="entry name" value="IDM1_C"/>
    <property type="match status" value="1"/>
</dbReference>
<dbReference type="Gene3D" id="3.30.40.10">
    <property type="entry name" value="Zinc/RING finger domain, C3HC4 (zinc finger)"/>
    <property type="match status" value="1"/>
</dbReference>
<keyword evidence="1" id="KW-0479">Metal-binding</keyword>
<dbReference type="PROSITE" id="PS50016">
    <property type="entry name" value="ZF_PHD_2"/>
    <property type="match status" value="1"/>
</dbReference>
<evidence type="ECO:0000256" key="1">
    <source>
        <dbReference type="ARBA" id="ARBA00022723"/>
    </source>
</evidence>
<name>A0A9R1VK61_LACSA</name>
<dbReference type="SUPFAM" id="SSF57903">
    <property type="entry name" value="FYVE/PHD zinc finger"/>
    <property type="match status" value="1"/>
</dbReference>
<dbReference type="InterPro" id="IPR016181">
    <property type="entry name" value="Acyl_CoA_acyltransferase"/>
</dbReference>
<gene>
    <name evidence="7" type="ORF">LSAT_V11C500296590</name>
</gene>
<evidence type="ECO:0000259" key="6">
    <source>
        <dbReference type="PROSITE" id="PS50016"/>
    </source>
</evidence>
<dbReference type="InterPro" id="IPR001965">
    <property type="entry name" value="Znf_PHD"/>
</dbReference>
<dbReference type="GO" id="GO:0003714">
    <property type="term" value="F:transcription corepressor activity"/>
    <property type="evidence" value="ECO:0007669"/>
    <property type="project" value="InterPro"/>
</dbReference>
<evidence type="ECO:0000256" key="3">
    <source>
        <dbReference type="ARBA" id="ARBA00022833"/>
    </source>
</evidence>
<evidence type="ECO:0000256" key="2">
    <source>
        <dbReference type="ARBA" id="ARBA00022771"/>
    </source>
</evidence>
<dbReference type="PANTHER" id="PTHR46309">
    <property type="entry name" value="PHD FINGER PROTEIN 12"/>
    <property type="match status" value="1"/>
</dbReference>
<comment type="caution">
    <text evidence="7">The sequence shown here is derived from an EMBL/GenBank/DDBJ whole genome shotgun (WGS) entry which is preliminary data.</text>
</comment>
<protein>
    <recommendedName>
        <fullName evidence="6">PHD-type domain-containing protein</fullName>
    </recommendedName>
</protein>
<dbReference type="SMART" id="SM00249">
    <property type="entry name" value="PHD"/>
    <property type="match status" value="1"/>
</dbReference>
<dbReference type="InterPro" id="IPR056511">
    <property type="entry name" value="IDM1_C"/>
</dbReference>
<dbReference type="InterPro" id="IPR011011">
    <property type="entry name" value="Znf_FYVE_PHD"/>
</dbReference>
<reference evidence="7 8" key="1">
    <citation type="journal article" date="2017" name="Nat. Commun.">
        <title>Genome assembly with in vitro proximity ligation data and whole-genome triplication in lettuce.</title>
        <authorList>
            <person name="Reyes-Chin-Wo S."/>
            <person name="Wang Z."/>
            <person name="Yang X."/>
            <person name="Kozik A."/>
            <person name="Arikit S."/>
            <person name="Song C."/>
            <person name="Xia L."/>
            <person name="Froenicke L."/>
            <person name="Lavelle D.O."/>
            <person name="Truco M.J."/>
            <person name="Xia R."/>
            <person name="Zhu S."/>
            <person name="Xu C."/>
            <person name="Xu H."/>
            <person name="Xu X."/>
            <person name="Cox K."/>
            <person name="Korf I."/>
            <person name="Meyers B.C."/>
            <person name="Michelmore R.W."/>
        </authorList>
    </citation>
    <scope>NUCLEOTIDE SEQUENCE [LARGE SCALE GENOMIC DNA]</scope>
    <source>
        <strain evidence="8">cv. Salinas</strain>
        <tissue evidence="7">Seedlings</tissue>
    </source>
</reference>
<dbReference type="Proteomes" id="UP000235145">
    <property type="component" value="Unassembled WGS sequence"/>
</dbReference>
<keyword evidence="8" id="KW-1185">Reference proteome</keyword>
<accession>A0A9R1VK61</accession>
<dbReference type="AlphaFoldDB" id="A0A9R1VK61"/>
<evidence type="ECO:0000256" key="5">
    <source>
        <dbReference type="SAM" id="MobiDB-lite"/>
    </source>
</evidence>
<keyword evidence="3" id="KW-0862">Zinc</keyword>